<evidence type="ECO:0000259" key="3">
    <source>
        <dbReference type="PROSITE" id="PS50977"/>
    </source>
</evidence>
<keyword evidence="1 2" id="KW-0238">DNA-binding</keyword>
<dbReference type="EMBL" id="CP035807">
    <property type="protein sequence ID" value="QEN04701.1"/>
    <property type="molecule type" value="Genomic_DNA"/>
</dbReference>
<reference evidence="4 5" key="1">
    <citation type="submission" date="2019-02" db="EMBL/GenBank/DDBJ databases">
        <authorList>
            <person name="Fomenkov A."/>
            <person name="Dubinina G."/>
            <person name="Grabovich M."/>
            <person name="Vincze T."/>
            <person name="Roberts R.J."/>
        </authorList>
    </citation>
    <scope>NUCLEOTIDE SEQUENCE [LARGE SCALE GENOMIC DNA]</scope>
    <source>
        <strain evidence="4 5">P</strain>
    </source>
</reference>
<keyword evidence="5" id="KW-1185">Reference proteome</keyword>
<dbReference type="Gene3D" id="1.10.357.10">
    <property type="entry name" value="Tetracycline Repressor, domain 2"/>
    <property type="match status" value="1"/>
</dbReference>
<reference evidence="4 5" key="2">
    <citation type="submission" date="2019-09" db="EMBL/GenBank/DDBJ databases">
        <title>Complete Genome Sequence and Methylome Analysis of free living Spirochaetas.</title>
        <authorList>
            <person name="Leshcheva N."/>
            <person name="Mikheeva N."/>
        </authorList>
    </citation>
    <scope>NUCLEOTIDE SEQUENCE [LARGE SCALE GENOMIC DNA]</scope>
    <source>
        <strain evidence="4 5">P</strain>
    </source>
</reference>
<dbReference type="OrthoDB" id="9812993at2"/>
<evidence type="ECO:0000256" key="1">
    <source>
        <dbReference type="ARBA" id="ARBA00023125"/>
    </source>
</evidence>
<sequence length="188" mass="21659">MNKREEILKNALSLFSDQGYESVGIQKIVESVAVTKPTLYHYFGSKQGLLEAVLDYYYTPFLNGLKEKSLYNGDIVFTLESVTKYCYEFAKLNSLVHNFILTLIYSPKNSDAKLIANPFIYRQQKILEEMFFKAESDHGNMKGRSLNYSISFLGVITSYITSYFNGNCSLDDKEVYQSCRQFMYGIFS</sequence>
<dbReference type="InterPro" id="IPR050624">
    <property type="entry name" value="HTH-type_Tx_Regulator"/>
</dbReference>
<proteinExistence type="predicted"/>
<dbReference type="SUPFAM" id="SSF46689">
    <property type="entry name" value="Homeodomain-like"/>
    <property type="match status" value="1"/>
</dbReference>
<dbReference type="PROSITE" id="PS50977">
    <property type="entry name" value="HTH_TETR_2"/>
    <property type="match status" value="1"/>
</dbReference>
<evidence type="ECO:0000313" key="5">
    <source>
        <dbReference type="Proteomes" id="UP000323824"/>
    </source>
</evidence>
<evidence type="ECO:0000313" key="4">
    <source>
        <dbReference type="EMBL" id="QEN04701.1"/>
    </source>
</evidence>
<dbReference type="KEGG" id="sper:EW093_08270"/>
<dbReference type="PANTHER" id="PTHR43479:SF11">
    <property type="entry name" value="ACREF_ENVCD OPERON REPRESSOR-RELATED"/>
    <property type="match status" value="1"/>
</dbReference>
<gene>
    <name evidence="4" type="ORF">EW093_08270</name>
</gene>
<dbReference type="PANTHER" id="PTHR43479">
    <property type="entry name" value="ACREF/ENVCD OPERON REPRESSOR-RELATED"/>
    <property type="match status" value="1"/>
</dbReference>
<evidence type="ECO:0000256" key="2">
    <source>
        <dbReference type="PROSITE-ProRule" id="PRU00335"/>
    </source>
</evidence>
<name>A0A5C1QB03_9SPIO</name>
<feature type="domain" description="HTH tetR-type" evidence="3">
    <location>
        <begin position="1"/>
        <end position="61"/>
    </location>
</feature>
<dbReference type="InterPro" id="IPR001647">
    <property type="entry name" value="HTH_TetR"/>
</dbReference>
<organism evidence="4 5">
    <name type="scientific">Thiospirochaeta perfilievii</name>
    <dbReference type="NCBI Taxonomy" id="252967"/>
    <lineage>
        <taxon>Bacteria</taxon>
        <taxon>Pseudomonadati</taxon>
        <taxon>Spirochaetota</taxon>
        <taxon>Spirochaetia</taxon>
        <taxon>Spirochaetales</taxon>
        <taxon>Spirochaetaceae</taxon>
        <taxon>Thiospirochaeta</taxon>
    </lineage>
</organism>
<feature type="DNA-binding region" description="H-T-H motif" evidence="2">
    <location>
        <begin position="24"/>
        <end position="43"/>
    </location>
</feature>
<dbReference type="Proteomes" id="UP000323824">
    <property type="component" value="Chromosome"/>
</dbReference>
<dbReference type="PRINTS" id="PR00455">
    <property type="entry name" value="HTHTETR"/>
</dbReference>
<dbReference type="InterPro" id="IPR009057">
    <property type="entry name" value="Homeodomain-like_sf"/>
</dbReference>
<dbReference type="GO" id="GO:0003677">
    <property type="term" value="F:DNA binding"/>
    <property type="evidence" value="ECO:0007669"/>
    <property type="project" value="UniProtKB-UniRule"/>
</dbReference>
<protein>
    <submittedName>
        <fullName evidence="4">TetR/AcrR family transcriptional regulator</fullName>
    </submittedName>
</protein>
<accession>A0A5C1QB03</accession>
<dbReference type="Pfam" id="PF00440">
    <property type="entry name" value="TetR_N"/>
    <property type="match status" value="1"/>
</dbReference>
<dbReference type="RefSeq" id="WP_149567944.1">
    <property type="nucleotide sequence ID" value="NZ_CP035807.1"/>
</dbReference>
<dbReference type="AlphaFoldDB" id="A0A5C1QB03"/>